<dbReference type="EC" id="3.2.1.141" evidence="4 13"/>
<evidence type="ECO:0000256" key="8">
    <source>
        <dbReference type="ARBA" id="ARBA00023277"/>
    </source>
</evidence>
<evidence type="ECO:0000256" key="4">
    <source>
        <dbReference type="ARBA" id="ARBA00012268"/>
    </source>
</evidence>
<feature type="binding site" evidence="16">
    <location>
        <begin position="383"/>
        <end position="388"/>
    </location>
    <ligand>
        <name>substrate</name>
    </ligand>
</feature>
<evidence type="ECO:0000256" key="17">
    <source>
        <dbReference type="PIRSR" id="PIRSR006337-3"/>
    </source>
</evidence>
<dbReference type="NCBIfam" id="TIGR02402">
    <property type="entry name" value="trehalose_TreZ"/>
    <property type="match status" value="1"/>
</dbReference>
<dbReference type="PANTHER" id="PTHR43651:SF11">
    <property type="entry name" value="MALTO-OLIGOSYLTREHALOSE TREHALOHYDROLASE"/>
    <property type="match status" value="1"/>
</dbReference>
<comment type="similarity">
    <text evidence="3 14">Belongs to the glycosyl hydrolase 13 family.</text>
</comment>
<dbReference type="GO" id="GO:0005737">
    <property type="term" value="C:cytoplasm"/>
    <property type="evidence" value="ECO:0007669"/>
    <property type="project" value="UniProtKB-SubCell"/>
</dbReference>
<feature type="active site" description="Proton donor" evidence="15">
    <location>
        <position position="290"/>
    </location>
</feature>
<comment type="caution">
    <text evidence="19">The sequence shown here is derived from an EMBL/GenBank/DDBJ whole genome shotgun (WGS) entry which is preliminary data.</text>
</comment>
<feature type="site" description="Transition state stabilizer" evidence="17">
    <location>
        <position position="384"/>
    </location>
</feature>
<dbReference type="SUPFAM" id="SSF81296">
    <property type="entry name" value="E set domains"/>
    <property type="match status" value="1"/>
</dbReference>
<evidence type="ECO:0000259" key="18">
    <source>
        <dbReference type="SMART" id="SM00642"/>
    </source>
</evidence>
<dbReference type="Gene3D" id="3.20.20.80">
    <property type="entry name" value="Glycosidases"/>
    <property type="match status" value="1"/>
</dbReference>
<evidence type="ECO:0000256" key="11">
    <source>
        <dbReference type="ARBA" id="ARBA00033284"/>
    </source>
</evidence>
<dbReference type="InterPro" id="IPR012768">
    <property type="entry name" value="Trehalose_TreZ"/>
</dbReference>
<dbReference type="Gene3D" id="2.60.40.10">
    <property type="entry name" value="Immunoglobulins"/>
    <property type="match status" value="1"/>
</dbReference>
<dbReference type="SUPFAM" id="SSF51445">
    <property type="entry name" value="(Trans)glycosidases"/>
    <property type="match status" value="1"/>
</dbReference>
<dbReference type="Pfam" id="PF00128">
    <property type="entry name" value="Alpha-amylase"/>
    <property type="match status" value="1"/>
</dbReference>
<evidence type="ECO:0000256" key="13">
    <source>
        <dbReference type="NCBIfam" id="TIGR02402"/>
    </source>
</evidence>
<evidence type="ECO:0000256" key="2">
    <source>
        <dbReference type="ARBA" id="ARBA00005199"/>
    </source>
</evidence>
<comment type="pathway">
    <text evidence="2 14">Glycan biosynthesis; trehalose biosynthesis.</text>
</comment>
<dbReference type="InterPro" id="IPR017853">
    <property type="entry name" value="GH"/>
</dbReference>
<evidence type="ECO:0000256" key="3">
    <source>
        <dbReference type="ARBA" id="ARBA00008061"/>
    </source>
</evidence>
<dbReference type="UniPathway" id="UPA00299"/>
<dbReference type="GO" id="GO:0033942">
    <property type="term" value="F:4-alpha-D-(1-&gt;4)-alpha-D-glucanotrehalose trehalohydrolase activity"/>
    <property type="evidence" value="ECO:0007669"/>
    <property type="project" value="UniProtKB-EC"/>
</dbReference>
<feature type="binding site" evidence="16">
    <location>
        <begin position="258"/>
        <end position="263"/>
    </location>
    <ligand>
        <name>substrate</name>
    </ligand>
</feature>
<evidence type="ECO:0000313" key="20">
    <source>
        <dbReference type="Proteomes" id="UP000234857"/>
    </source>
</evidence>
<feature type="active site" description="Nucleophile" evidence="15">
    <location>
        <position position="260"/>
    </location>
</feature>
<evidence type="ECO:0000256" key="7">
    <source>
        <dbReference type="ARBA" id="ARBA00022801"/>
    </source>
</evidence>
<evidence type="ECO:0000256" key="9">
    <source>
        <dbReference type="ARBA" id="ARBA00023295"/>
    </source>
</evidence>
<dbReference type="InterPro" id="IPR006047">
    <property type="entry name" value="GH13_cat_dom"/>
</dbReference>
<gene>
    <name evidence="19" type="primary">treZ</name>
    <name evidence="19" type="ORF">C0601_10715</name>
</gene>
<evidence type="ECO:0000256" key="10">
    <source>
        <dbReference type="ARBA" id="ARBA00032057"/>
    </source>
</evidence>
<dbReference type="PIRSF" id="PIRSF006337">
    <property type="entry name" value="Trehalose_TreZ"/>
    <property type="match status" value="1"/>
</dbReference>
<keyword evidence="7 14" id="KW-0378">Hydrolase</keyword>
<dbReference type="GO" id="GO:0005992">
    <property type="term" value="P:trehalose biosynthetic process"/>
    <property type="evidence" value="ECO:0007669"/>
    <property type="project" value="UniProtKB-UniRule"/>
</dbReference>
<evidence type="ECO:0000256" key="16">
    <source>
        <dbReference type="PIRSR" id="PIRSR006337-2"/>
    </source>
</evidence>
<dbReference type="SMART" id="SM00642">
    <property type="entry name" value="Aamy"/>
    <property type="match status" value="1"/>
</dbReference>
<evidence type="ECO:0000256" key="5">
    <source>
        <dbReference type="ARBA" id="ARBA00015938"/>
    </source>
</evidence>
<dbReference type="PANTHER" id="PTHR43651">
    <property type="entry name" value="1,4-ALPHA-GLUCAN-BRANCHING ENZYME"/>
    <property type="match status" value="1"/>
</dbReference>
<feature type="domain" description="Glycosyl hydrolase family 13 catalytic" evidence="18">
    <location>
        <begin position="114"/>
        <end position="451"/>
    </location>
</feature>
<name>A0A2N5ZBP2_MUIH1</name>
<evidence type="ECO:0000313" key="19">
    <source>
        <dbReference type="EMBL" id="PLX16087.1"/>
    </source>
</evidence>
<evidence type="ECO:0000256" key="14">
    <source>
        <dbReference type="PIRNR" id="PIRNR006337"/>
    </source>
</evidence>
<proteinExistence type="inferred from homology"/>
<sequence length="596" mass="69810">MVDFRTGCFFSNNKIVFRLFAPRRRKVELHLFSPIDDIIPMKKDKKGLWECSIDLSISDKILYKYRINGKDEFPDPCSNFQPEGVHGPSMFVDHDKFIFKYKKPEHKKNIFIMEIHIGTFTDKGTFHEAEKKLEHLKELGIDLIEIMPVAAFDGSRNWGYDGVYLFAPDRSYGDVKSMKRFIDRCHDLGIGVLLDVVYNHIGPSGNYLSKFAPYFTAKYHTPWGEAINYDDNYSYGIREFVLQNVRYWFDNFNIDGLRLDAVHSIFDQSGEHIIKNITDISEKKGIVVAESDLNDSRLIDKEIKYGLGCDYQWTDDFHHALHCLLTGEKNFYYQDYTDRECLIKSYYHGYVFTGSYSAFRKRCYGNKTDDIPTNRFVVFNQNHDQIGNRKNGDRLISISDEDRALFAAAFTIMSPFSVMLFMGEEFGEDRPFNYFVDFKDKRLRKAVFSGRKKEFSHMIDGGKIPDPNTKEVFIESKLDWDKLKKYKGKRFFKLYKSLISLKKQHIDILGNRKLRKNNIENDLFISKAKGITIIFNLKDGKRDIKPDFSFNVLLSNNVSLSGQKENKKRISLDRYGFIVLEKRKLCIFHYLHTDFS</sequence>
<evidence type="ECO:0000256" key="12">
    <source>
        <dbReference type="ARBA" id="ARBA00034013"/>
    </source>
</evidence>
<dbReference type="InterPro" id="IPR014756">
    <property type="entry name" value="Ig_E-set"/>
</dbReference>
<keyword evidence="9 14" id="KW-0326">Glycosidase</keyword>
<dbReference type="InterPro" id="IPR044901">
    <property type="entry name" value="Trehalose_TreZ_E-set_sf"/>
</dbReference>
<evidence type="ECO:0000256" key="6">
    <source>
        <dbReference type="ARBA" id="ARBA00022490"/>
    </source>
</evidence>
<evidence type="ECO:0000256" key="15">
    <source>
        <dbReference type="PIRSR" id="PIRSR006337-1"/>
    </source>
</evidence>
<dbReference type="InterPro" id="IPR013783">
    <property type="entry name" value="Ig-like_fold"/>
</dbReference>
<dbReference type="AlphaFoldDB" id="A0A2N5ZBP2"/>
<feature type="binding site" evidence="16">
    <location>
        <begin position="315"/>
        <end position="319"/>
    </location>
    <ligand>
        <name>substrate</name>
    </ligand>
</feature>
<dbReference type="InterPro" id="IPR004193">
    <property type="entry name" value="Glyco_hydro_13_N"/>
</dbReference>
<protein>
    <recommendedName>
        <fullName evidence="5 13">Malto-oligosyltrehalose trehalohydrolase</fullName>
        <shortName evidence="14">MTHase</shortName>
        <ecNumber evidence="4 13">3.2.1.141</ecNumber>
    </recommendedName>
    <alternativeName>
        <fullName evidence="11 14">4-alpha-D-((1-&gt;4)-alpha-D-glucano)trehalose trehalohydrolase</fullName>
    </alternativeName>
    <alternativeName>
        <fullName evidence="10 14">Maltooligosyl trehalose trehalohydrolase</fullName>
    </alternativeName>
</protein>
<accession>A0A2N5ZBP2</accession>
<organism evidence="19 20">
    <name type="scientific">Muiribacterium halophilum</name>
    <dbReference type="NCBI Taxonomy" id="2053465"/>
    <lineage>
        <taxon>Bacteria</taxon>
        <taxon>Candidatus Muiribacteriota</taxon>
        <taxon>Candidatus Muiribacteriia</taxon>
        <taxon>Candidatus Muiribacteriales</taxon>
        <taxon>Candidatus Muiribacteriaceae</taxon>
        <taxon>Candidatus Muiribacterium</taxon>
    </lineage>
</organism>
<keyword evidence="6" id="KW-0963">Cytoplasm</keyword>
<comment type="subcellular location">
    <subcellularLocation>
        <location evidence="1 15">Cytoplasm</location>
    </subcellularLocation>
</comment>
<dbReference type="Gene3D" id="1.10.10.760">
    <property type="entry name" value="E-set domains of sugar-utilizing enzymes"/>
    <property type="match status" value="1"/>
</dbReference>
<dbReference type="EMBL" id="PKTG01000122">
    <property type="protein sequence ID" value="PLX16087.1"/>
    <property type="molecule type" value="Genomic_DNA"/>
</dbReference>
<dbReference type="CDD" id="cd11325">
    <property type="entry name" value="AmyAc_GTHase"/>
    <property type="match status" value="1"/>
</dbReference>
<evidence type="ECO:0000256" key="1">
    <source>
        <dbReference type="ARBA" id="ARBA00004496"/>
    </source>
</evidence>
<reference evidence="19 20" key="1">
    <citation type="submission" date="2017-11" db="EMBL/GenBank/DDBJ databases">
        <title>Genome-resolved metagenomics identifies genetic mobility, metabolic interactions, and unexpected diversity in perchlorate-reducing communities.</title>
        <authorList>
            <person name="Barnum T.P."/>
            <person name="Figueroa I.A."/>
            <person name="Carlstrom C.I."/>
            <person name="Lucas L.N."/>
            <person name="Engelbrektson A.L."/>
            <person name="Coates J.D."/>
        </authorList>
    </citation>
    <scope>NUCLEOTIDE SEQUENCE [LARGE SCALE GENOMIC DNA]</scope>
    <source>
        <strain evidence="19">BM706</strain>
    </source>
</reference>
<dbReference type="Proteomes" id="UP000234857">
    <property type="component" value="Unassembled WGS sequence"/>
</dbReference>
<comment type="catalytic activity">
    <reaction evidence="12 14">
        <text>hydrolysis of (1-&gt;4)-alpha-D-glucosidic linkage in 4-alpha-D-[(1-&gt;4)-alpha-D-glucanosyl]n trehalose to yield trehalose and (1-&gt;4)-alpha-D-glucan.</text>
        <dbReference type="EC" id="3.2.1.141"/>
    </reaction>
</comment>
<dbReference type="Pfam" id="PF02922">
    <property type="entry name" value="CBM_48"/>
    <property type="match status" value="1"/>
</dbReference>
<keyword evidence="8" id="KW-0119">Carbohydrate metabolism</keyword>
<dbReference type="CDD" id="cd02853">
    <property type="entry name" value="E_set_MTHase_like_N"/>
    <property type="match status" value="1"/>
</dbReference>